<dbReference type="Pfam" id="PF14291">
    <property type="entry name" value="DUF4371"/>
    <property type="match status" value="1"/>
</dbReference>
<accession>A0AB40AZ50</accession>
<dbReference type="RefSeq" id="XP_039120338.1">
    <property type="nucleotide sequence ID" value="XM_039264404.1"/>
</dbReference>
<feature type="domain" description="DUF4371" evidence="1">
    <location>
        <begin position="38"/>
        <end position="168"/>
    </location>
</feature>
<reference evidence="3" key="1">
    <citation type="submission" date="2025-08" db="UniProtKB">
        <authorList>
            <consortium name="RefSeq"/>
        </authorList>
    </citation>
    <scope>IDENTIFICATION</scope>
</reference>
<proteinExistence type="predicted"/>
<dbReference type="SUPFAM" id="SSF53098">
    <property type="entry name" value="Ribonuclease H-like"/>
    <property type="match status" value="1"/>
</dbReference>
<dbReference type="PANTHER" id="PTHR11697">
    <property type="entry name" value="GENERAL TRANSCRIPTION FACTOR 2-RELATED ZINC FINGER PROTEIN"/>
    <property type="match status" value="1"/>
</dbReference>
<protein>
    <submittedName>
        <fullName evidence="3">Zinc finger MYM-type protein 1-like</fullName>
    </submittedName>
</protein>
<dbReference type="Proteomes" id="UP001515500">
    <property type="component" value="Unplaced"/>
</dbReference>
<dbReference type="InterPro" id="IPR012337">
    <property type="entry name" value="RNaseH-like_sf"/>
</dbReference>
<evidence type="ECO:0000313" key="2">
    <source>
        <dbReference type="Proteomes" id="UP001515500"/>
    </source>
</evidence>
<gene>
    <name evidence="3" type="primary">LOC120256724</name>
</gene>
<name>A0AB40AZ50_DIOCR</name>
<evidence type="ECO:0000259" key="1">
    <source>
        <dbReference type="Pfam" id="PF14291"/>
    </source>
</evidence>
<dbReference type="InterPro" id="IPR025398">
    <property type="entry name" value="DUF4371"/>
</dbReference>
<sequence length="357" mass="39555">MGPWSDDASIGISLFVDSKDHGVIIDDVDINGSSVDGVVKAINSVVLKNAPSNLKLTAHDIQNDIISATTIETTKAIINELGDDLFAILVDESRDVSNKEQMALVLRYMNNRGCIVEHFLAIVHVSDTTALSLKEAIESMFSKHGLSLSRLRGQGYDGASNMRGEFNGLKCLILKENEFAFYIHCFAYQLQLTLVAIAKNEDSVASLFQNVGCLLNIVGASCKRYDILRESQASRVAEALKNDELASGKGFNQEISLKRATDTRWGSHYGTLLNLIILFPSVIDVLENVGENGLNSEQRVEAQFLLQMLKSFDFIFNLHLMRNVLGITNELSKSLQRKDQDIVNAMELVKISKQRLQ</sequence>
<dbReference type="InterPro" id="IPR055298">
    <property type="entry name" value="AtLOH3-like"/>
</dbReference>
<organism evidence="2 3">
    <name type="scientific">Dioscorea cayennensis subsp. rotundata</name>
    <name type="common">White Guinea yam</name>
    <name type="synonym">Dioscorea rotundata</name>
    <dbReference type="NCBI Taxonomy" id="55577"/>
    <lineage>
        <taxon>Eukaryota</taxon>
        <taxon>Viridiplantae</taxon>
        <taxon>Streptophyta</taxon>
        <taxon>Embryophyta</taxon>
        <taxon>Tracheophyta</taxon>
        <taxon>Spermatophyta</taxon>
        <taxon>Magnoliopsida</taxon>
        <taxon>Liliopsida</taxon>
        <taxon>Dioscoreales</taxon>
        <taxon>Dioscoreaceae</taxon>
        <taxon>Dioscorea</taxon>
    </lineage>
</organism>
<keyword evidence="2" id="KW-1185">Reference proteome</keyword>
<dbReference type="PANTHER" id="PTHR11697:SF230">
    <property type="entry name" value="ZINC FINGER, MYM DOMAIN CONTAINING 1"/>
    <property type="match status" value="1"/>
</dbReference>
<dbReference type="GeneID" id="120256724"/>
<dbReference type="AlphaFoldDB" id="A0AB40AZ50"/>
<evidence type="ECO:0000313" key="3">
    <source>
        <dbReference type="RefSeq" id="XP_039120338.1"/>
    </source>
</evidence>